<dbReference type="NCBIfam" id="TIGR04183">
    <property type="entry name" value="Por_Secre_tail"/>
    <property type="match status" value="1"/>
</dbReference>
<evidence type="ECO:0000259" key="1">
    <source>
        <dbReference type="Pfam" id="PF13860"/>
    </source>
</evidence>
<dbReference type="InterPro" id="IPR025965">
    <property type="entry name" value="FlgD/Vpr_Ig-like"/>
</dbReference>
<dbReference type="Gene3D" id="2.60.40.10">
    <property type="entry name" value="Immunoglobulins"/>
    <property type="match status" value="1"/>
</dbReference>
<dbReference type="Gene3D" id="2.60.40.4070">
    <property type="match status" value="1"/>
</dbReference>
<proteinExistence type="predicted"/>
<gene>
    <name evidence="2" type="ORF">METZ01_LOCUS119702</name>
</gene>
<dbReference type="EMBL" id="UINC01015970">
    <property type="protein sequence ID" value="SVA66848.1"/>
    <property type="molecule type" value="Genomic_DNA"/>
</dbReference>
<sequence>MFSSMVVLAITIASASVTFNLNTSTAPGFTDSTSTLVIRGSMNGWAGNNWQLTNIGGDYWTFTSDTLSDGDYGYKYVVINTAGNESWESTDDRAISISGDTVLPQDYWESGTTPAYTETDSVDVWFRVSTAGIVGYDGDTMYVGGYMNSWNGEPLVQEGNSDFWSRQYSFPSSGSYILYKFQHGSGGWEGINNRSVSVSIDTTLAWVYFDNQPPTDAELVYTNVILTLVDEDNGFQDIRFKGQFSNWTTVQGYDDGTNGDETANDGVWTAVLDSVVGPSAYEWGVIDTDNGDGTTCEACDGSDGYGTWLLDIIGEPNQEFSIEDDGSVTGSTSITIPYQGDPITKTVIFSVDMTEWLDEEGATGMPVFSVARGDQMQVRGGFNGWNCDDPANCEMTRTPGTNIFSLATSITGFPSTENEFKYFLELDSSSIEILNSTYGDIYDGIGWEDSPQFGGGNRTFILGAEDGSGLLELELSGYYDLPATGTIPSGQTVDITFTINMVDANTDGFDLAEDSVYLSIKDRWLKYLQGLGDDYTVIASANGDGTYSADLSFVGPFPWHMLYTWGFYDVSAVAHVEEGGGFGFGRFRARYQHADAANDCAWGDYILPEDSWQLDPPLPVEDFDPGTICINLDIDKSIVPEQFYLNDNYPNPFNPITSISFGLSGRVDIEINIYNIMGQRIATMNKGQLPAGSYSFTWNGENQFGEKVTSGIYFYEMRAGDEFREIKKMTLVK</sequence>
<dbReference type="InterPro" id="IPR013784">
    <property type="entry name" value="Carb-bd-like_fold"/>
</dbReference>
<dbReference type="AlphaFoldDB" id="A0A381XQ64"/>
<name>A0A381XQ64_9ZZZZ</name>
<feature type="domain" description="FlgD/Vpr Ig-like" evidence="1">
    <location>
        <begin position="660"/>
        <end position="719"/>
    </location>
</feature>
<dbReference type="InterPro" id="IPR026444">
    <property type="entry name" value="Secre_tail"/>
</dbReference>
<dbReference type="GO" id="GO:0030246">
    <property type="term" value="F:carbohydrate binding"/>
    <property type="evidence" value="ECO:0007669"/>
    <property type="project" value="InterPro"/>
</dbReference>
<dbReference type="NCBIfam" id="NF041940">
    <property type="entry name" value="choice_anch_X"/>
    <property type="match status" value="1"/>
</dbReference>
<dbReference type="InterPro" id="IPR013783">
    <property type="entry name" value="Ig-like_fold"/>
</dbReference>
<accession>A0A381XQ64</accession>
<dbReference type="SUPFAM" id="SSF49452">
    <property type="entry name" value="Starch-binding domain-like"/>
    <property type="match status" value="1"/>
</dbReference>
<evidence type="ECO:0000313" key="2">
    <source>
        <dbReference type="EMBL" id="SVA66848.1"/>
    </source>
</evidence>
<dbReference type="Pfam" id="PF13860">
    <property type="entry name" value="FlgD_ig"/>
    <property type="match status" value="1"/>
</dbReference>
<organism evidence="2">
    <name type="scientific">marine metagenome</name>
    <dbReference type="NCBI Taxonomy" id="408172"/>
    <lineage>
        <taxon>unclassified sequences</taxon>
        <taxon>metagenomes</taxon>
        <taxon>ecological metagenomes</taxon>
    </lineage>
</organism>
<reference evidence="2" key="1">
    <citation type="submission" date="2018-05" db="EMBL/GenBank/DDBJ databases">
        <authorList>
            <person name="Lanie J.A."/>
            <person name="Ng W.-L."/>
            <person name="Kazmierczak K.M."/>
            <person name="Andrzejewski T.M."/>
            <person name="Davidsen T.M."/>
            <person name="Wayne K.J."/>
            <person name="Tettelin H."/>
            <person name="Glass J.I."/>
            <person name="Rusch D."/>
            <person name="Podicherti R."/>
            <person name="Tsui H.-C.T."/>
            <person name="Winkler M.E."/>
        </authorList>
    </citation>
    <scope>NUCLEOTIDE SEQUENCE</scope>
</reference>
<protein>
    <recommendedName>
        <fullName evidence="1">FlgD/Vpr Ig-like domain-containing protein</fullName>
    </recommendedName>
</protein>